<evidence type="ECO:0000256" key="2">
    <source>
        <dbReference type="SAM" id="MobiDB-lite"/>
    </source>
</evidence>
<dbReference type="Proteomes" id="UP001302126">
    <property type="component" value="Unassembled WGS sequence"/>
</dbReference>
<dbReference type="InterPro" id="IPR027417">
    <property type="entry name" value="P-loop_NTPase"/>
</dbReference>
<dbReference type="EMBL" id="MU864401">
    <property type="protein sequence ID" value="KAK4187547.1"/>
    <property type="molecule type" value="Genomic_DNA"/>
</dbReference>
<feature type="domain" description="Nephrocystin 3-like N-terminal" evidence="3">
    <location>
        <begin position="146"/>
        <end position="311"/>
    </location>
</feature>
<evidence type="ECO:0000313" key="6">
    <source>
        <dbReference type="Proteomes" id="UP001302126"/>
    </source>
</evidence>
<gene>
    <name evidence="5" type="ORF">QBC35DRAFT_532472</name>
</gene>
<dbReference type="PANTHER" id="PTHR10039">
    <property type="entry name" value="AMELOGENIN"/>
    <property type="match status" value="1"/>
</dbReference>
<sequence length="501" mass="56657">MDKVLTDISVLTDQNSPQVPRTGVKITADEDYTLEPALGGADLGQDQNILPTPPRNRSRGSEALQKIAEREPRQILDSLNRIGIDGANLKSWRNRNAVRTALRETFWSQLRYEGMEDRSGSVAEAHESTFRWVFEDPEHGARKRWSNFRLWLESDDQLYWITGKPGSGKSTLMKFIFQAARGPEARCMQHLSRRANGESLIVANFYFWAAGSGLQASKEGLYRTLLHPILQQCPAALIGQFFPDRWQALALFNEDSKPFSEHEVQTKFSQIIPHLTRTAKLCLFIGGLDEFDGNQDDLFKLFSAMIRENPIKADSNFASLQARESGFADGLFDSVVFKASGVFLWGYLVVDSLLDGMKAGDCISDFHRRLDTLPRDLEDLYERILNDLDAFFLKHAVQLFQLMAACDNPPLALLFSIADEWIPASGYHSYDPIVSWTTENIILRIDTLRRRLHSRCKGLLEIPHASSSEGSDDVRTFFQGPNCAVPPQNAERFHHHPKNPG</sequence>
<dbReference type="SUPFAM" id="SSF52540">
    <property type="entry name" value="P-loop containing nucleoside triphosphate hydrolases"/>
    <property type="match status" value="1"/>
</dbReference>
<evidence type="ECO:0000259" key="4">
    <source>
        <dbReference type="Pfam" id="PF25053"/>
    </source>
</evidence>
<accession>A0AAN6WW37</accession>
<dbReference type="Pfam" id="PF24883">
    <property type="entry name" value="NPHP3_N"/>
    <property type="match status" value="1"/>
</dbReference>
<name>A0AAN6WW37_9PEZI</name>
<dbReference type="Pfam" id="PF25053">
    <property type="entry name" value="DUF7791"/>
    <property type="match status" value="1"/>
</dbReference>
<reference evidence="5" key="1">
    <citation type="journal article" date="2023" name="Mol. Phylogenet. Evol.">
        <title>Genome-scale phylogeny and comparative genomics of the fungal order Sordariales.</title>
        <authorList>
            <person name="Hensen N."/>
            <person name="Bonometti L."/>
            <person name="Westerberg I."/>
            <person name="Brannstrom I.O."/>
            <person name="Guillou S."/>
            <person name="Cros-Aarteil S."/>
            <person name="Calhoun S."/>
            <person name="Haridas S."/>
            <person name="Kuo A."/>
            <person name="Mondo S."/>
            <person name="Pangilinan J."/>
            <person name="Riley R."/>
            <person name="LaButti K."/>
            <person name="Andreopoulos B."/>
            <person name="Lipzen A."/>
            <person name="Chen C."/>
            <person name="Yan M."/>
            <person name="Daum C."/>
            <person name="Ng V."/>
            <person name="Clum A."/>
            <person name="Steindorff A."/>
            <person name="Ohm R.A."/>
            <person name="Martin F."/>
            <person name="Silar P."/>
            <person name="Natvig D.O."/>
            <person name="Lalanne C."/>
            <person name="Gautier V."/>
            <person name="Ament-Velasquez S.L."/>
            <person name="Kruys A."/>
            <person name="Hutchinson M.I."/>
            <person name="Powell A.J."/>
            <person name="Barry K."/>
            <person name="Miller A.N."/>
            <person name="Grigoriev I.V."/>
            <person name="Debuchy R."/>
            <person name="Gladieux P."/>
            <person name="Hiltunen Thoren M."/>
            <person name="Johannesson H."/>
        </authorList>
    </citation>
    <scope>NUCLEOTIDE SEQUENCE</scope>
    <source>
        <strain evidence="5">PSN309</strain>
    </source>
</reference>
<evidence type="ECO:0008006" key="7">
    <source>
        <dbReference type="Google" id="ProtNLM"/>
    </source>
</evidence>
<evidence type="ECO:0000259" key="3">
    <source>
        <dbReference type="Pfam" id="PF24883"/>
    </source>
</evidence>
<keyword evidence="1" id="KW-0677">Repeat</keyword>
<feature type="domain" description="DUF7791" evidence="4">
    <location>
        <begin position="388"/>
        <end position="472"/>
    </location>
</feature>
<evidence type="ECO:0000256" key="1">
    <source>
        <dbReference type="ARBA" id="ARBA00022737"/>
    </source>
</evidence>
<protein>
    <recommendedName>
        <fullName evidence="7">NACHT domain-containing protein</fullName>
    </recommendedName>
</protein>
<dbReference type="InterPro" id="IPR056693">
    <property type="entry name" value="DUF7791"/>
</dbReference>
<dbReference type="Gene3D" id="3.40.50.300">
    <property type="entry name" value="P-loop containing nucleotide triphosphate hydrolases"/>
    <property type="match status" value="1"/>
</dbReference>
<proteinExistence type="predicted"/>
<keyword evidence="6" id="KW-1185">Reference proteome</keyword>
<dbReference type="InterPro" id="IPR056884">
    <property type="entry name" value="NPHP3-like_N"/>
</dbReference>
<feature type="region of interest" description="Disordered" evidence="2">
    <location>
        <begin position="38"/>
        <end position="64"/>
    </location>
</feature>
<evidence type="ECO:0000313" key="5">
    <source>
        <dbReference type="EMBL" id="KAK4187547.1"/>
    </source>
</evidence>
<dbReference type="AlphaFoldDB" id="A0AAN6WW37"/>
<dbReference type="PANTHER" id="PTHR10039:SF5">
    <property type="entry name" value="NACHT DOMAIN-CONTAINING PROTEIN"/>
    <property type="match status" value="1"/>
</dbReference>
<organism evidence="5 6">
    <name type="scientific">Podospora australis</name>
    <dbReference type="NCBI Taxonomy" id="1536484"/>
    <lineage>
        <taxon>Eukaryota</taxon>
        <taxon>Fungi</taxon>
        <taxon>Dikarya</taxon>
        <taxon>Ascomycota</taxon>
        <taxon>Pezizomycotina</taxon>
        <taxon>Sordariomycetes</taxon>
        <taxon>Sordariomycetidae</taxon>
        <taxon>Sordariales</taxon>
        <taxon>Podosporaceae</taxon>
        <taxon>Podospora</taxon>
    </lineage>
</organism>
<comment type="caution">
    <text evidence="5">The sequence shown here is derived from an EMBL/GenBank/DDBJ whole genome shotgun (WGS) entry which is preliminary data.</text>
</comment>
<reference evidence="5" key="2">
    <citation type="submission" date="2023-05" db="EMBL/GenBank/DDBJ databases">
        <authorList>
            <consortium name="Lawrence Berkeley National Laboratory"/>
            <person name="Steindorff A."/>
            <person name="Hensen N."/>
            <person name="Bonometti L."/>
            <person name="Westerberg I."/>
            <person name="Brannstrom I.O."/>
            <person name="Guillou S."/>
            <person name="Cros-Aarteil S."/>
            <person name="Calhoun S."/>
            <person name="Haridas S."/>
            <person name="Kuo A."/>
            <person name="Mondo S."/>
            <person name="Pangilinan J."/>
            <person name="Riley R."/>
            <person name="Labutti K."/>
            <person name="Andreopoulos B."/>
            <person name="Lipzen A."/>
            <person name="Chen C."/>
            <person name="Yanf M."/>
            <person name="Daum C."/>
            <person name="Ng V."/>
            <person name="Clum A."/>
            <person name="Ohm R."/>
            <person name="Martin F."/>
            <person name="Silar P."/>
            <person name="Natvig D."/>
            <person name="Lalanne C."/>
            <person name="Gautier V."/>
            <person name="Ament-Velasquez S.L."/>
            <person name="Kruys A."/>
            <person name="Hutchinson M.I."/>
            <person name="Powell A.J."/>
            <person name="Barry K."/>
            <person name="Miller A.N."/>
            <person name="Grigoriev I.V."/>
            <person name="Debuchy R."/>
            <person name="Gladieux P."/>
            <person name="Thoren M.H."/>
            <person name="Johannesson H."/>
        </authorList>
    </citation>
    <scope>NUCLEOTIDE SEQUENCE</scope>
    <source>
        <strain evidence="5">PSN309</strain>
    </source>
</reference>